<comment type="caution">
    <text evidence="2">The sequence shown here is derived from an EMBL/GenBank/DDBJ whole genome shotgun (WGS) entry which is preliminary data.</text>
</comment>
<protein>
    <submittedName>
        <fullName evidence="2">Uncharacterized protein</fullName>
    </submittedName>
</protein>
<reference evidence="2" key="1">
    <citation type="journal article" date="2021" name="Genome Biol. Evol.">
        <title>A High-Quality Reference Genome for a Parasitic Bivalve with Doubly Uniparental Inheritance (Bivalvia: Unionida).</title>
        <authorList>
            <person name="Smith C.H."/>
        </authorList>
    </citation>
    <scope>NUCLEOTIDE SEQUENCE</scope>
    <source>
        <strain evidence="2">CHS0354</strain>
    </source>
</reference>
<dbReference type="PANTHER" id="PTHR31389">
    <property type="entry name" value="LD39211P"/>
    <property type="match status" value="1"/>
</dbReference>
<keyword evidence="3" id="KW-1185">Reference proteome</keyword>
<dbReference type="Proteomes" id="UP001195483">
    <property type="component" value="Unassembled WGS sequence"/>
</dbReference>
<dbReference type="PANTHER" id="PTHR31389:SF4">
    <property type="entry name" value="LD39211P"/>
    <property type="match status" value="1"/>
</dbReference>
<feature type="transmembrane region" description="Helical" evidence="1">
    <location>
        <begin position="7"/>
        <end position="26"/>
    </location>
</feature>
<reference evidence="2" key="3">
    <citation type="submission" date="2023-05" db="EMBL/GenBank/DDBJ databases">
        <authorList>
            <person name="Smith C.H."/>
        </authorList>
    </citation>
    <scope>NUCLEOTIDE SEQUENCE</scope>
    <source>
        <strain evidence="2">CHS0354</strain>
        <tissue evidence="2">Mantle</tissue>
    </source>
</reference>
<evidence type="ECO:0000313" key="2">
    <source>
        <dbReference type="EMBL" id="KAK3598589.1"/>
    </source>
</evidence>
<dbReference type="AlphaFoldDB" id="A0AAE0W2E6"/>
<evidence type="ECO:0000313" key="3">
    <source>
        <dbReference type="Proteomes" id="UP001195483"/>
    </source>
</evidence>
<keyword evidence="1" id="KW-0812">Transmembrane</keyword>
<dbReference type="InterPro" id="IPR012444">
    <property type="entry name" value="DUF1647"/>
</dbReference>
<keyword evidence="1" id="KW-0472">Membrane</keyword>
<organism evidence="2 3">
    <name type="scientific">Potamilus streckersoni</name>
    <dbReference type="NCBI Taxonomy" id="2493646"/>
    <lineage>
        <taxon>Eukaryota</taxon>
        <taxon>Metazoa</taxon>
        <taxon>Spiralia</taxon>
        <taxon>Lophotrochozoa</taxon>
        <taxon>Mollusca</taxon>
        <taxon>Bivalvia</taxon>
        <taxon>Autobranchia</taxon>
        <taxon>Heteroconchia</taxon>
        <taxon>Palaeoheterodonta</taxon>
        <taxon>Unionida</taxon>
        <taxon>Unionoidea</taxon>
        <taxon>Unionidae</taxon>
        <taxon>Ambleminae</taxon>
        <taxon>Lampsilini</taxon>
        <taxon>Potamilus</taxon>
    </lineage>
</organism>
<proteinExistence type="predicted"/>
<sequence>MNSRKAKLVLFIIVVVGLIFALWIMFKENLAWYSPIPLDSEQPDPFKEVTFKENRSWYSPKPLDREQPDPFEEVKSSETNLFEASIKRHLKRKDKRLIYELPVAWTYQSYNVTSNLTCWSESKFASTFEENKKIVQQYPNGTSVPYLADLGLLQPYKSMAVPKLPVFVTGASSNHYLESQAMLRDFHNKILAKYNDVKLIYYDIGLSETERNQVKRYCRCEVRIFPFDKYPVHVRHLTGYTWKVLIIQIVLNEFGYAFWLDASMRFINMNLFSELELKVEKYGISSWDFGYSLAVTIDPDTYHFLREDPCLFVNKPSCGTGGILVKRSSFTLEYIMRPWVSCALTFGCMVNKRSKQMLKCPSFDPKDWTLGACQRYEQAVLSIILWRLYGRYDVVMFPKGFVESWRGDQFQYFSMLEQQNTSKINGTNG</sequence>
<name>A0AAE0W2E6_9BIVA</name>
<accession>A0AAE0W2E6</accession>
<evidence type="ECO:0000256" key="1">
    <source>
        <dbReference type="SAM" id="Phobius"/>
    </source>
</evidence>
<dbReference type="EMBL" id="JAEAOA010000623">
    <property type="protein sequence ID" value="KAK3598589.1"/>
    <property type="molecule type" value="Genomic_DNA"/>
</dbReference>
<gene>
    <name evidence="2" type="ORF">CHS0354_009784</name>
</gene>
<reference evidence="2" key="2">
    <citation type="journal article" date="2021" name="Genome Biol. Evol.">
        <title>Developing a high-quality reference genome for a parasitic bivalve with doubly uniparental inheritance (Bivalvia: Unionida).</title>
        <authorList>
            <person name="Smith C.H."/>
        </authorList>
    </citation>
    <scope>NUCLEOTIDE SEQUENCE</scope>
    <source>
        <strain evidence="2">CHS0354</strain>
        <tissue evidence="2">Mantle</tissue>
    </source>
</reference>
<keyword evidence="1" id="KW-1133">Transmembrane helix</keyword>
<dbReference type="Pfam" id="PF07801">
    <property type="entry name" value="DUF1647"/>
    <property type="match status" value="1"/>
</dbReference>